<dbReference type="PANTHER" id="PTHR35276:SF1">
    <property type="entry name" value="TRNA (MNM(5)S(2)U34)-METHYLTRANSFERASE, CHLOROPLASTIC"/>
    <property type="match status" value="1"/>
</dbReference>
<gene>
    <name evidence="1" type="ORF">ACFPRA_16270</name>
</gene>
<dbReference type="InterPro" id="IPR029063">
    <property type="entry name" value="SAM-dependent_MTases_sf"/>
</dbReference>
<organism evidence="1 2">
    <name type="scientific">Sporosarcina soli</name>
    <dbReference type="NCBI Taxonomy" id="334736"/>
    <lineage>
        <taxon>Bacteria</taxon>
        <taxon>Bacillati</taxon>
        <taxon>Bacillota</taxon>
        <taxon>Bacilli</taxon>
        <taxon>Bacillales</taxon>
        <taxon>Caryophanaceae</taxon>
        <taxon>Sporosarcina</taxon>
    </lineage>
</organism>
<name>A0ABW0TLS4_9BACL</name>
<dbReference type="GO" id="GO:0008168">
    <property type="term" value="F:methyltransferase activity"/>
    <property type="evidence" value="ECO:0007669"/>
    <property type="project" value="UniProtKB-KW"/>
</dbReference>
<keyword evidence="2" id="KW-1185">Reference proteome</keyword>
<evidence type="ECO:0000313" key="1">
    <source>
        <dbReference type="EMBL" id="MFC5590462.1"/>
    </source>
</evidence>
<evidence type="ECO:0000313" key="2">
    <source>
        <dbReference type="Proteomes" id="UP001596109"/>
    </source>
</evidence>
<keyword evidence="1" id="KW-0808">Transferase</keyword>
<dbReference type="InterPro" id="IPR010719">
    <property type="entry name" value="MnmM_MeTrfase"/>
</dbReference>
<dbReference type="RefSeq" id="WP_381436963.1">
    <property type="nucleotide sequence ID" value="NZ_JBHSNO010000008.1"/>
</dbReference>
<dbReference type="CDD" id="cd02440">
    <property type="entry name" value="AdoMet_MTases"/>
    <property type="match status" value="1"/>
</dbReference>
<protein>
    <submittedName>
        <fullName evidence="1">Class I SAM-dependent methyltransferase</fullName>
    </submittedName>
</protein>
<dbReference type="Pfam" id="PF06962">
    <property type="entry name" value="rRNA_methylase"/>
    <property type="match status" value="1"/>
</dbReference>
<comment type="caution">
    <text evidence="1">The sequence shown here is derived from an EMBL/GenBank/DDBJ whole genome shotgun (WGS) entry which is preliminary data.</text>
</comment>
<dbReference type="GO" id="GO:0032259">
    <property type="term" value="P:methylation"/>
    <property type="evidence" value="ECO:0007669"/>
    <property type="project" value="UniProtKB-KW"/>
</dbReference>
<keyword evidence="1" id="KW-0489">Methyltransferase</keyword>
<reference evidence="2" key="1">
    <citation type="journal article" date="2019" name="Int. J. Syst. Evol. Microbiol.">
        <title>The Global Catalogue of Microorganisms (GCM) 10K type strain sequencing project: providing services to taxonomists for standard genome sequencing and annotation.</title>
        <authorList>
            <consortium name="The Broad Institute Genomics Platform"/>
            <consortium name="The Broad Institute Genome Sequencing Center for Infectious Disease"/>
            <person name="Wu L."/>
            <person name="Ma J."/>
        </authorList>
    </citation>
    <scope>NUCLEOTIDE SEQUENCE [LARGE SCALE GENOMIC DNA]</scope>
    <source>
        <strain evidence="2">CGMCC 4.1434</strain>
    </source>
</reference>
<dbReference type="EMBL" id="JBHSNO010000008">
    <property type="protein sequence ID" value="MFC5590462.1"/>
    <property type="molecule type" value="Genomic_DNA"/>
</dbReference>
<dbReference type="Gene3D" id="3.40.50.150">
    <property type="entry name" value="Vaccinia Virus protein VP39"/>
    <property type="match status" value="1"/>
</dbReference>
<dbReference type="PANTHER" id="PTHR35276">
    <property type="entry name" value="S-ADENOSYL-L-METHIONINE-DEPENDENT METHYLTRANSFERASES SUPERFAMILY PROTEIN"/>
    <property type="match status" value="1"/>
</dbReference>
<proteinExistence type="predicted"/>
<accession>A0ABW0TLS4</accession>
<sequence length="195" mass="21448">MKLLRVLPFSKYLLSETIVAGETVVDATAGNGNDTLFLAEHVGAEGHVYAFDIQQAALDSTAERLGELNERVSLILDSHDNVEQYVTGPIGGAVFNLGYLPYSDDLSIVTKPETTIKAIHTLLGLLKKGGIIAISVYDGHEGGKEERDALLSYVKTLHQADVHVIRYELLNQRNNPPFLVALEKMRDFETVKQVD</sequence>
<dbReference type="SUPFAM" id="SSF53335">
    <property type="entry name" value="S-adenosyl-L-methionine-dependent methyltransferases"/>
    <property type="match status" value="1"/>
</dbReference>
<dbReference type="Proteomes" id="UP001596109">
    <property type="component" value="Unassembled WGS sequence"/>
</dbReference>